<dbReference type="EMBL" id="JBHSMA010000001">
    <property type="protein sequence ID" value="MFC5409112.1"/>
    <property type="molecule type" value="Genomic_DNA"/>
</dbReference>
<dbReference type="InterPro" id="IPR004666">
    <property type="entry name" value="Rp_bS6_RimK/Lys_biosynth_LsyX"/>
</dbReference>
<dbReference type="InterPro" id="IPR013651">
    <property type="entry name" value="ATP-grasp_RimK-type"/>
</dbReference>
<protein>
    <submittedName>
        <fullName evidence="6">RimK family alpha-L-glutamate ligase</fullName>
    </submittedName>
</protein>
<dbReference type="Gene3D" id="3.40.50.20">
    <property type="match status" value="1"/>
</dbReference>
<evidence type="ECO:0000313" key="7">
    <source>
        <dbReference type="Proteomes" id="UP001596106"/>
    </source>
</evidence>
<evidence type="ECO:0000313" key="6">
    <source>
        <dbReference type="EMBL" id="MFC5409112.1"/>
    </source>
</evidence>
<keyword evidence="7" id="KW-1185">Reference proteome</keyword>
<dbReference type="PANTHER" id="PTHR21621">
    <property type="entry name" value="RIBOSOMAL PROTEIN S6 MODIFICATION PROTEIN"/>
    <property type="match status" value="1"/>
</dbReference>
<dbReference type="RefSeq" id="WP_379842726.1">
    <property type="nucleotide sequence ID" value="NZ_JBHSMA010000001.1"/>
</dbReference>
<evidence type="ECO:0000256" key="2">
    <source>
        <dbReference type="ARBA" id="ARBA00022741"/>
    </source>
</evidence>
<dbReference type="Gene3D" id="3.30.1490.20">
    <property type="entry name" value="ATP-grasp fold, A domain"/>
    <property type="match status" value="1"/>
</dbReference>
<name>A0ABW0I9F5_9BACT</name>
<accession>A0ABW0I9F5</accession>
<gene>
    <name evidence="6" type="ORF">ACFPMF_07335</name>
</gene>
<dbReference type="PANTHER" id="PTHR21621:SF0">
    <property type="entry name" value="BETA-CITRYLGLUTAMATE SYNTHASE B-RELATED"/>
    <property type="match status" value="1"/>
</dbReference>
<dbReference type="SUPFAM" id="SSF56059">
    <property type="entry name" value="Glutathione synthetase ATP-binding domain-like"/>
    <property type="match status" value="1"/>
</dbReference>
<comment type="caution">
    <text evidence="6">The sequence shown here is derived from an EMBL/GenBank/DDBJ whole genome shotgun (WGS) entry which is preliminary data.</text>
</comment>
<dbReference type="Pfam" id="PF08443">
    <property type="entry name" value="RimK"/>
    <property type="match status" value="1"/>
</dbReference>
<keyword evidence="6" id="KW-0436">Ligase</keyword>
<evidence type="ECO:0000256" key="3">
    <source>
        <dbReference type="ARBA" id="ARBA00022840"/>
    </source>
</evidence>
<dbReference type="Proteomes" id="UP001596106">
    <property type="component" value="Unassembled WGS sequence"/>
</dbReference>
<dbReference type="GO" id="GO:0016874">
    <property type="term" value="F:ligase activity"/>
    <property type="evidence" value="ECO:0007669"/>
    <property type="project" value="UniProtKB-KW"/>
</dbReference>
<keyword evidence="1" id="KW-0479">Metal-binding</keyword>
<evidence type="ECO:0000256" key="1">
    <source>
        <dbReference type="ARBA" id="ARBA00022723"/>
    </source>
</evidence>
<evidence type="ECO:0000256" key="4">
    <source>
        <dbReference type="PROSITE-ProRule" id="PRU00409"/>
    </source>
</evidence>
<dbReference type="InterPro" id="IPR011761">
    <property type="entry name" value="ATP-grasp"/>
</dbReference>
<feature type="domain" description="ATP-grasp" evidence="5">
    <location>
        <begin position="116"/>
        <end position="301"/>
    </location>
</feature>
<sequence length="392" mass="43865">MSDQLKFLVLATGQPSKHLIKAIQKRGHTYEHHQPDNLYMYVSEVESGHDRIYDGRIDLEQPVRLKAKTYDAVISRLGSGLDYGATILQHLTENLDIYCPQTADGLLFARNKMRTSQRLSSEGIKVPLTVFAKNPVHVQFLIDKLGGLPAVGKLLSGSQGQGVMIFKDAEQTNTSLESFWKLQVDILLQRYIDSNKTDVRAIVVGDKISVAMERTGNKDFRANISQGGSGRKVTLSDQQKDLCIRAAKALRLEFAGVDLIKDKEGKSYIVEVNGNPGTKIIDITGHNYFDDLVAHIETKVGHQDEQNDEKQEEASIKPKPYQSMQALEQSINGIATSHQVAEFKRLLSNQNGNKLGNTSSEVHQVIQFISSYNNQRAFPKLVSVLNKWKFKK</sequence>
<dbReference type="InterPro" id="IPR013815">
    <property type="entry name" value="ATP_grasp_subdomain_1"/>
</dbReference>
<dbReference type="NCBIfam" id="TIGR00768">
    <property type="entry name" value="rimK_fam"/>
    <property type="match status" value="1"/>
</dbReference>
<keyword evidence="3 4" id="KW-0067">ATP-binding</keyword>
<dbReference type="Gene3D" id="3.30.470.20">
    <property type="entry name" value="ATP-grasp fold, B domain"/>
    <property type="match status" value="1"/>
</dbReference>
<dbReference type="PROSITE" id="PS50975">
    <property type="entry name" value="ATP_GRASP"/>
    <property type="match status" value="1"/>
</dbReference>
<proteinExistence type="predicted"/>
<evidence type="ECO:0000259" key="5">
    <source>
        <dbReference type="PROSITE" id="PS50975"/>
    </source>
</evidence>
<organism evidence="6 7">
    <name type="scientific">Larkinella bovis</name>
    <dbReference type="NCBI Taxonomy" id="683041"/>
    <lineage>
        <taxon>Bacteria</taxon>
        <taxon>Pseudomonadati</taxon>
        <taxon>Bacteroidota</taxon>
        <taxon>Cytophagia</taxon>
        <taxon>Cytophagales</taxon>
        <taxon>Spirosomataceae</taxon>
        <taxon>Larkinella</taxon>
    </lineage>
</organism>
<keyword evidence="2 4" id="KW-0547">Nucleotide-binding</keyword>
<reference evidence="7" key="1">
    <citation type="journal article" date="2019" name="Int. J. Syst. Evol. Microbiol.">
        <title>The Global Catalogue of Microorganisms (GCM) 10K type strain sequencing project: providing services to taxonomists for standard genome sequencing and annotation.</title>
        <authorList>
            <consortium name="The Broad Institute Genomics Platform"/>
            <consortium name="The Broad Institute Genome Sequencing Center for Infectious Disease"/>
            <person name="Wu L."/>
            <person name="Ma J."/>
        </authorList>
    </citation>
    <scope>NUCLEOTIDE SEQUENCE [LARGE SCALE GENOMIC DNA]</scope>
    <source>
        <strain evidence="7">CCUG 55250</strain>
    </source>
</reference>